<dbReference type="PANTHER" id="PTHR14359:SF6">
    <property type="entry name" value="PHOSPHOPANTOTHENOYLCYSTEINE DECARBOXYLASE"/>
    <property type="match status" value="1"/>
</dbReference>
<reference evidence="7 8" key="1">
    <citation type="submission" date="2007-07" db="EMBL/GenBank/DDBJ databases">
        <title>Complete sequence of Fervidobacterium nodosum Rt17-B1.</title>
        <authorList>
            <consortium name="US DOE Joint Genome Institute"/>
            <person name="Copeland A."/>
            <person name="Lucas S."/>
            <person name="Lapidus A."/>
            <person name="Barry K."/>
            <person name="Glavina del Rio T."/>
            <person name="Dalin E."/>
            <person name="Tice H."/>
            <person name="Pitluck S."/>
            <person name="Saunders E."/>
            <person name="Brettin T."/>
            <person name="Bruce D."/>
            <person name="Detter J.C."/>
            <person name="Han C."/>
            <person name="Schmutz J."/>
            <person name="Larimer F."/>
            <person name="Land M."/>
            <person name="Hauser L."/>
            <person name="Kyrpides N."/>
            <person name="Mikhailova N."/>
            <person name="Nelson K."/>
            <person name="Gogarten J.P."/>
            <person name="Noll K."/>
            <person name="Richardson P."/>
        </authorList>
    </citation>
    <scope>NUCLEOTIDE SEQUENCE [LARGE SCALE GENOMIC DNA]</scope>
    <source>
        <strain evidence="8">ATCC 35602 / DSM 5306 / Rt17-B1</strain>
    </source>
</reference>
<feature type="region of interest" description="Phosphopantothenoylcysteine decarboxylase" evidence="3">
    <location>
        <begin position="1"/>
        <end position="198"/>
    </location>
</feature>
<feature type="binding site" evidence="3">
    <location>
        <begin position="314"/>
        <end position="317"/>
    </location>
    <ligand>
        <name>CTP</name>
        <dbReference type="ChEBI" id="CHEBI:37563"/>
    </ligand>
</feature>
<keyword evidence="3" id="KW-0511">Multifunctional enzyme</keyword>
<accession>A7HN27</accession>
<comment type="caution">
    <text evidence="3">Lacks conserved residue(s) required for the propagation of feature annotation.</text>
</comment>
<dbReference type="InterPro" id="IPR007085">
    <property type="entry name" value="DNA/pantothenate-metab_flavo_C"/>
</dbReference>
<evidence type="ECO:0000256" key="4">
    <source>
        <dbReference type="RuleBase" id="RU364078"/>
    </source>
</evidence>
<reference evidence="7 8" key="2">
    <citation type="journal article" date="2009" name="Proc. Natl. Acad. Sci. U.S.A.">
        <title>On the chimeric nature, thermophilic origin, and phylogenetic placement of the Thermotogales.</title>
        <authorList>
            <person name="Zhaxybayeva O."/>
            <person name="Swithers K.S."/>
            <person name="Lapierre P."/>
            <person name="Fournier G.P."/>
            <person name="Bickhart D.M."/>
            <person name="DeBoy R.T."/>
            <person name="Nelson K.E."/>
            <person name="Nesbo C.L."/>
            <person name="Doolittle W.F."/>
            <person name="Gogarten J.P."/>
            <person name="Noll K.M."/>
        </authorList>
    </citation>
    <scope>NUCLEOTIDE SEQUENCE [LARGE SCALE GENOMIC DNA]</scope>
    <source>
        <strain evidence="8">ATCC 35602 / DSM 5306 / Rt17-B1</strain>
    </source>
</reference>
<dbReference type="GO" id="GO:0071513">
    <property type="term" value="C:phosphopantothenoylcysteine decarboxylase complex"/>
    <property type="evidence" value="ECO:0007669"/>
    <property type="project" value="TreeGrafter"/>
</dbReference>
<dbReference type="Pfam" id="PF04127">
    <property type="entry name" value="DFP"/>
    <property type="match status" value="1"/>
</dbReference>
<evidence type="ECO:0000259" key="6">
    <source>
        <dbReference type="Pfam" id="PF04127"/>
    </source>
</evidence>
<proteinExistence type="inferred from homology"/>
<name>A7HN27_FERNB</name>
<keyword evidence="1 3" id="KW-0210">Decarboxylase</keyword>
<dbReference type="InterPro" id="IPR005252">
    <property type="entry name" value="CoaBC"/>
</dbReference>
<dbReference type="EC" id="4.1.1.36" evidence="3"/>
<dbReference type="KEGG" id="fno:Fnod_1467"/>
<feature type="binding site" evidence="3">
    <location>
        <position position="333"/>
    </location>
    <ligand>
        <name>CTP</name>
        <dbReference type="ChEBI" id="CHEBI:37563"/>
    </ligand>
</feature>
<dbReference type="GO" id="GO:0010181">
    <property type="term" value="F:FMN binding"/>
    <property type="evidence" value="ECO:0007669"/>
    <property type="project" value="UniProtKB-UniRule"/>
</dbReference>
<dbReference type="EC" id="6.3.2.5" evidence="3"/>
<keyword evidence="3 4" id="KW-0288">FMN</keyword>
<evidence type="ECO:0000259" key="5">
    <source>
        <dbReference type="Pfam" id="PF02441"/>
    </source>
</evidence>
<feature type="binding site" evidence="3">
    <location>
        <position position="347"/>
    </location>
    <ligand>
        <name>CTP</name>
        <dbReference type="ChEBI" id="CHEBI:37563"/>
    </ligand>
</feature>
<comment type="cofactor">
    <cofactor evidence="3">
        <name>Mg(2+)</name>
        <dbReference type="ChEBI" id="CHEBI:18420"/>
    </cofactor>
</comment>
<feature type="binding site" evidence="3">
    <location>
        <position position="351"/>
    </location>
    <ligand>
        <name>CTP</name>
        <dbReference type="ChEBI" id="CHEBI:37563"/>
    </ligand>
</feature>
<feature type="domain" description="Flavoprotein" evidence="5">
    <location>
        <begin position="16"/>
        <end position="185"/>
    </location>
</feature>
<feature type="domain" description="DNA/pantothenate metabolism flavoprotein C-terminal" evidence="6">
    <location>
        <begin position="194"/>
        <end position="400"/>
    </location>
</feature>
<dbReference type="InterPro" id="IPR036551">
    <property type="entry name" value="Flavin_trans-like"/>
</dbReference>
<dbReference type="Gene3D" id="3.40.50.10300">
    <property type="entry name" value="CoaB-like"/>
    <property type="match status" value="1"/>
</dbReference>
<dbReference type="HOGENOM" id="CLU_033319_0_1_0"/>
<dbReference type="STRING" id="381764.Fnod_1467"/>
<comment type="cofactor">
    <cofactor evidence="3">
        <name>FMN</name>
        <dbReference type="ChEBI" id="CHEBI:58210"/>
    </cofactor>
    <text evidence="3">Binds 1 FMN per subunit.</text>
</comment>
<comment type="similarity">
    <text evidence="3 4">In the N-terminal section; belongs to the HFCD (homo-oligomeric flavin containing Cys decarboxylase) superfamily.</text>
</comment>
<dbReference type="PANTHER" id="PTHR14359">
    <property type="entry name" value="HOMO-OLIGOMERIC FLAVIN CONTAINING CYS DECARBOXYLASE FAMILY"/>
    <property type="match status" value="1"/>
</dbReference>
<dbReference type="GO" id="GO:0015941">
    <property type="term" value="P:pantothenate catabolic process"/>
    <property type="evidence" value="ECO:0007669"/>
    <property type="project" value="InterPro"/>
</dbReference>
<keyword evidence="3" id="KW-0460">Magnesium</keyword>
<evidence type="ECO:0000313" key="7">
    <source>
        <dbReference type="EMBL" id="ABS61310.1"/>
    </source>
</evidence>
<dbReference type="GO" id="GO:0046872">
    <property type="term" value="F:metal ion binding"/>
    <property type="evidence" value="ECO:0007669"/>
    <property type="project" value="UniProtKB-KW"/>
</dbReference>
<dbReference type="SUPFAM" id="SSF52507">
    <property type="entry name" value="Homo-oligomeric flavin-containing Cys decarboxylases, HFCD"/>
    <property type="match status" value="1"/>
</dbReference>
<feature type="region of interest" description="Phosphopantothenate--cysteine ligase" evidence="3">
    <location>
        <begin position="199"/>
        <end position="406"/>
    </location>
</feature>
<feature type="active site" description="Proton donor" evidence="3">
    <location>
        <position position="167"/>
    </location>
</feature>
<dbReference type="InterPro" id="IPR003382">
    <property type="entry name" value="Flavoprotein"/>
</dbReference>
<comment type="catalytic activity">
    <reaction evidence="3 4">
        <text>N-[(R)-4-phosphopantothenoyl]-L-cysteine + H(+) = (R)-4'-phosphopantetheine + CO2</text>
        <dbReference type="Rhea" id="RHEA:16793"/>
        <dbReference type="ChEBI" id="CHEBI:15378"/>
        <dbReference type="ChEBI" id="CHEBI:16526"/>
        <dbReference type="ChEBI" id="CHEBI:59458"/>
        <dbReference type="ChEBI" id="CHEBI:61723"/>
        <dbReference type="EC" id="4.1.1.36"/>
    </reaction>
</comment>
<keyword evidence="2 3" id="KW-0456">Lyase</keyword>
<dbReference type="UniPathway" id="UPA00241">
    <property type="reaction ID" value="UER00353"/>
</dbReference>
<dbReference type="GO" id="GO:0004633">
    <property type="term" value="F:phosphopantothenoylcysteine decarboxylase activity"/>
    <property type="evidence" value="ECO:0007669"/>
    <property type="project" value="UniProtKB-UniRule"/>
</dbReference>
<evidence type="ECO:0000256" key="3">
    <source>
        <dbReference type="HAMAP-Rule" id="MF_02225"/>
    </source>
</evidence>
<keyword evidence="3 4" id="KW-0436">Ligase</keyword>
<evidence type="ECO:0000256" key="2">
    <source>
        <dbReference type="ARBA" id="ARBA00023239"/>
    </source>
</evidence>
<dbReference type="AlphaFoldDB" id="A7HN27"/>
<dbReference type="GO" id="GO:0015937">
    <property type="term" value="P:coenzyme A biosynthetic process"/>
    <property type="evidence" value="ECO:0007669"/>
    <property type="project" value="UniProtKB-UniRule"/>
</dbReference>
<keyword evidence="3 4" id="KW-0285">Flavoprotein</keyword>
<dbReference type="InterPro" id="IPR035929">
    <property type="entry name" value="CoaB-like_sf"/>
</dbReference>
<keyword evidence="8" id="KW-1185">Reference proteome</keyword>
<dbReference type="EMBL" id="CP000771">
    <property type="protein sequence ID" value="ABS61310.1"/>
    <property type="molecule type" value="Genomic_DNA"/>
</dbReference>
<comment type="function">
    <text evidence="3">Catalyzes two sequential steps in the biosynthesis of coenzyme A. In the first step cysteine is conjugated to 4'-phosphopantothenate to form 4-phosphopantothenoylcysteine. In the second step the latter compound is decarboxylated to form 4'-phosphopantotheine.</text>
</comment>
<dbReference type="HAMAP" id="MF_02225">
    <property type="entry name" value="CoaBC"/>
    <property type="match status" value="1"/>
</dbReference>
<feature type="binding site" evidence="3">
    <location>
        <position position="288"/>
    </location>
    <ligand>
        <name>CTP</name>
        <dbReference type="ChEBI" id="CHEBI:37563"/>
    </ligand>
</feature>
<organism evidence="7 8">
    <name type="scientific">Fervidobacterium nodosum (strain ATCC 35602 / DSM 5306 / Rt17-B1)</name>
    <dbReference type="NCBI Taxonomy" id="381764"/>
    <lineage>
        <taxon>Bacteria</taxon>
        <taxon>Thermotogati</taxon>
        <taxon>Thermotogota</taxon>
        <taxon>Thermotogae</taxon>
        <taxon>Thermotogales</taxon>
        <taxon>Fervidobacteriaceae</taxon>
        <taxon>Fervidobacterium</taxon>
    </lineage>
</organism>
<feature type="binding site" evidence="3">
    <location>
        <position position="298"/>
    </location>
    <ligand>
        <name>CTP</name>
        <dbReference type="ChEBI" id="CHEBI:37563"/>
    </ligand>
</feature>
<dbReference type="eggNOG" id="COG0452">
    <property type="taxonomic scope" value="Bacteria"/>
</dbReference>
<comment type="catalytic activity">
    <reaction evidence="3 4">
        <text>(R)-4'-phosphopantothenate + L-cysteine + CTP = N-[(R)-4-phosphopantothenoyl]-L-cysteine + CMP + diphosphate + H(+)</text>
        <dbReference type="Rhea" id="RHEA:19397"/>
        <dbReference type="ChEBI" id="CHEBI:10986"/>
        <dbReference type="ChEBI" id="CHEBI:15378"/>
        <dbReference type="ChEBI" id="CHEBI:33019"/>
        <dbReference type="ChEBI" id="CHEBI:35235"/>
        <dbReference type="ChEBI" id="CHEBI:37563"/>
        <dbReference type="ChEBI" id="CHEBI:59458"/>
        <dbReference type="ChEBI" id="CHEBI:60377"/>
        <dbReference type="EC" id="6.3.2.5"/>
    </reaction>
</comment>
<dbReference type="Proteomes" id="UP000002415">
    <property type="component" value="Chromosome"/>
</dbReference>
<comment type="pathway">
    <text evidence="3 4">Cofactor biosynthesis; coenzyme A biosynthesis; CoA from (R)-pantothenate: step 3/5.</text>
</comment>
<gene>
    <name evidence="3" type="primary">coaBC</name>
    <name evidence="7" type="ordered locus">Fnod_1467</name>
</gene>
<dbReference type="Pfam" id="PF02441">
    <property type="entry name" value="Flavoprotein"/>
    <property type="match status" value="1"/>
</dbReference>
<protein>
    <recommendedName>
        <fullName evidence="3">Coenzyme A biosynthesis bifunctional protein CoaBC</fullName>
    </recommendedName>
    <alternativeName>
        <fullName evidence="3">DNA/pantothenate metabolism flavoprotein</fullName>
    </alternativeName>
    <alternativeName>
        <fullName evidence="3">Phosphopantothenoylcysteine synthetase/decarboxylase</fullName>
        <shortName evidence="3">PPCS-PPCDC</shortName>
    </alternativeName>
    <domain>
        <recommendedName>
            <fullName evidence="3">Phosphopantothenoylcysteine decarboxylase</fullName>
            <shortName evidence="3">PPC decarboxylase</shortName>
            <shortName evidence="3">PPC-DC</shortName>
            <ecNumber evidence="3">4.1.1.36</ecNumber>
        </recommendedName>
        <alternativeName>
            <fullName evidence="3">CoaC</fullName>
        </alternativeName>
    </domain>
    <domain>
        <recommendedName>
            <fullName evidence="3">Phosphopantothenate--cysteine ligase</fullName>
            <ecNumber evidence="3">6.3.2.5</ecNumber>
        </recommendedName>
        <alternativeName>
            <fullName evidence="3">CoaB</fullName>
        </alternativeName>
        <alternativeName>
            <fullName evidence="3">Phosphopantothenoylcysteine synthetase</fullName>
            <shortName evidence="3">PPC synthetase</shortName>
            <shortName evidence="3">PPC-S</shortName>
        </alternativeName>
    </domain>
</protein>
<dbReference type="NCBIfam" id="TIGR00521">
    <property type="entry name" value="coaBC_dfp"/>
    <property type="match status" value="1"/>
</dbReference>
<evidence type="ECO:0000313" key="8">
    <source>
        <dbReference type="Proteomes" id="UP000002415"/>
    </source>
</evidence>
<keyword evidence="3" id="KW-0479">Metal-binding</keyword>
<dbReference type="Gene3D" id="3.40.50.1950">
    <property type="entry name" value="Flavin prenyltransferase-like"/>
    <property type="match status" value="1"/>
</dbReference>
<comment type="function">
    <text evidence="4">Catalyzes two steps in the biosynthesis of coenzyme A. In the first step cysteine is conjugated to 4'-phosphopantothenate to form 4-phosphopantothenoylcysteine, in the latter compound is decarboxylated to form 4'-phosphopantotheine.</text>
</comment>
<comment type="pathway">
    <text evidence="3 4">Cofactor biosynthesis; coenzyme A biosynthesis; CoA from (R)-pantothenate: step 2/5.</text>
</comment>
<dbReference type="GO" id="GO:0004632">
    <property type="term" value="F:phosphopantothenate--cysteine ligase activity"/>
    <property type="evidence" value="ECO:0007669"/>
    <property type="project" value="UniProtKB-UniRule"/>
</dbReference>
<dbReference type="SUPFAM" id="SSF102645">
    <property type="entry name" value="CoaB-like"/>
    <property type="match status" value="1"/>
</dbReference>
<sequence length="406" mass="44912">MILVSISERNEVIKLNILLGVSSGIAIYKAVDLASKIRKQGWNLQVIMTENASKLINPIVFSSVGNCKVYTDTYEIESGWIIHTELSKWADVFIIAPATANTIAKLANGLADNLLTTTALAFDKGKKIVVPTMNTRMYENQITQENIEKLGKLGWKILNPESGHLACGEVGKGRYPENEKIIEFIKIVSEEKPLEGKKVLVTAGPTVESIDPVRYISNHSSGKMGYSIATVAKRLGADVTLITGPTCIEYPFFMDEIVSIKSAEEMYKAVLSKKDNYDILIMCAAVADYKPKVSAQQKIKKSAETLTIELEKNPDILETIGHSKKENQIVVGFAAETENIIENGYEKLVRKNADVIVANDARTAMGNDRNHVYIIFKNNSIVELEGTKEEIAKELLIKLCKVLQES</sequence>
<evidence type="ECO:0000256" key="1">
    <source>
        <dbReference type="ARBA" id="ARBA00022793"/>
    </source>
</evidence>
<comment type="similarity">
    <text evidence="3 4">In the C-terminal section; belongs to the PPC synthetase family.</text>
</comment>